<dbReference type="InterPro" id="IPR003594">
    <property type="entry name" value="HATPase_dom"/>
</dbReference>
<dbReference type="Proteomes" id="UP000516764">
    <property type="component" value="Chromosome"/>
</dbReference>
<dbReference type="InterPro" id="IPR035965">
    <property type="entry name" value="PAS-like_dom_sf"/>
</dbReference>
<keyword evidence="11" id="KW-1185">Reference proteome</keyword>
<evidence type="ECO:0000256" key="6">
    <source>
        <dbReference type="SAM" id="Coils"/>
    </source>
</evidence>
<feature type="domain" description="PAC" evidence="9">
    <location>
        <begin position="739"/>
        <end position="790"/>
    </location>
</feature>
<dbReference type="InterPro" id="IPR001610">
    <property type="entry name" value="PAC"/>
</dbReference>
<organism evidence="10 11">
    <name type="scientific">Polaribacter haliotis</name>
    <dbReference type="NCBI Taxonomy" id="1888915"/>
    <lineage>
        <taxon>Bacteria</taxon>
        <taxon>Pseudomonadati</taxon>
        <taxon>Bacteroidota</taxon>
        <taxon>Flavobacteriia</taxon>
        <taxon>Flavobacteriales</taxon>
        <taxon>Flavobacteriaceae</taxon>
    </lineage>
</organism>
<dbReference type="EC" id="2.7.13.3" evidence="2"/>
<feature type="domain" description="PAC" evidence="9">
    <location>
        <begin position="471"/>
        <end position="523"/>
    </location>
</feature>
<evidence type="ECO:0000259" key="9">
    <source>
        <dbReference type="PROSITE" id="PS50113"/>
    </source>
</evidence>
<evidence type="ECO:0000259" key="7">
    <source>
        <dbReference type="PROSITE" id="PS50109"/>
    </source>
</evidence>
<feature type="domain" description="Histidine kinase" evidence="7">
    <location>
        <begin position="917"/>
        <end position="1011"/>
    </location>
</feature>
<dbReference type="Pfam" id="PF08447">
    <property type="entry name" value="PAS_3"/>
    <property type="match status" value="1"/>
</dbReference>
<evidence type="ECO:0000259" key="8">
    <source>
        <dbReference type="PROSITE" id="PS50112"/>
    </source>
</evidence>
<dbReference type="OrthoDB" id="1419493at2"/>
<proteinExistence type="predicted"/>
<dbReference type="RefSeq" id="WP_088354747.1">
    <property type="nucleotide sequence ID" value="NZ_CP061813.1"/>
</dbReference>
<dbReference type="SMART" id="SM00387">
    <property type="entry name" value="HATPase_c"/>
    <property type="match status" value="1"/>
</dbReference>
<dbReference type="Pfam" id="PF13188">
    <property type="entry name" value="PAS_8"/>
    <property type="match status" value="1"/>
</dbReference>
<evidence type="ECO:0000256" key="4">
    <source>
        <dbReference type="ARBA" id="ARBA00022679"/>
    </source>
</evidence>
<dbReference type="InterPro" id="IPR036890">
    <property type="entry name" value="HATPase_C_sf"/>
</dbReference>
<feature type="domain" description="PAS" evidence="8">
    <location>
        <begin position="267"/>
        <end position="338"/>
    </location>
</feature>
<keyword evidence="3" id="KW-0597">Phosphoprotein</keyword>
<dbReference type="PROSITE" id="PS50112">
    <property type="entry name" value="PAS"/>
    <property type="match status" value="3"/>
</dbReference>
<dbReference type="InterPro" id="IPR005467">
    <property type="entry name" value="His_kinase_dom"/>
</dbReference>
<evidence type="ECO:0000313" key="11">
    <source>
        <dbReference type="Proteomes" id="UP000516764"/>
    </source>
</evidence>
<dbReference type="InterPro" id="IPR000014">
    <property type="entry name" value="PAS"/>
</dbReference>
<feature type="coiled-coil region" evidence="6">
    <location>
        <begin position="514"/>
        <end position="541"/>
    </location>
</feature>
<feature type="domain" description="PAC" evidence="9">
    <location>
        <begin position="612"/>
        <end position="664"/>
    </location>
</feature>
<evidence type="ECO:0000256" key="3">
    <source>
        <dbReference type="ARBA" id="ARBA00022553"/>
    </source>
</evidence>
<dbReference type="SMART" id="SM00091">
    <property type="entry name" value="PAS"/>
    <property type="match status" value="3"/>
</dbReference>
<evidence type="ECO:0000313" key="10">
    <source>
        <dbReference type="EMBL" id="QOD62301.1"/>
    </source>
</evidence>
<dbReference type="InterPro" id="IPR052162">
    <property type="entry name" value="Sensor_kinase/Photoreceptor"/>
</dbReference>
<dbReference type="SMART" id="SM00086">
    <property type="entry name" value="PAC"/>
    <property type="match status" value="4"/>
</dbReference>
<dbReference type="AlphaFoldDB" id="A0A7L8AJX4"/>
<dbReference type="InterPro" id="IPR013655">
    <property type="entry name" value="PAS_fold_3"/>
</dbReference>
<dbReference type="KEGG" id="phal:H9I45_07620"/>
<dbReference type="EMBL" id="CP061813">
    <property type="protein sequence ID" value="QOD62301.1"/>
    <property type="molecule type" value="Genomic_DNA"/>
</dbReference>
<evidence type="ECO:0000256" key="5">
    <source>
        <dbReference type="ARBA" id="ARBA00022777"/>
    </source>
</evidence>
<dbReference type="NCBIfam" id="TIGR00229">
    <property type="entry name" value="sensory_box"/>
    <property type="match status" value="3"/>
</dbReference>
<dbReference type="PROSITE" id="PS50113">
    <property type="entry name" value="PAC"/>
    <property type="match status" value="3"/>
</dbReference>
<evidence type="ECO:0000256" key="1">
    <source>
        <dbReference type="ARBA" id="ARBA00000085"/>
    </source>
</evidence>
<evidence type="ECO:0000256" key="2">
    <source>
        <dbReference type="ARBA" id="ARBA00012438"/>
    </source>
</evidence>
<comment type="catalytic activity">
    <reaction evidence="1">
        <text>ATP + protein L-histidine = ADP + protein N-phospho-L-histidine.</text>
        <dbReference type="EC" id="2.7.13.3"/>
    </reaction>
</comment>
<dbReference type="Pfam" id="PF02518">
    <property type="entry name" value="HATPase_c"/>
    <property type="match status" value="1"/>
</dbReference>
<keyword evidence="6" id="KW-0175">Coiled coil</keyword>
<name>A0A7L8AJX4_9FLAO</name>
<dbReference type="Gene3D" id="3.30.450.20">
    <property type="entry name" value="PAS domain"/>
    <property type="match status" value="6"/>
</dbReference>
<protein>
    <recommendedName>
        <fullName evidence="2">histidine kinase</fullName>
        <ecNumber evidence="2">2.7.13.3</ecNumber>
    </recommendedName>
</protein>
<dbReference type="SUPFAM" id="SSF55785">
    <property type="entry name" value="PYP-like sensor domain (PAS domain)"/>
    <property type="match status" value="5"/>
</dbReference>
<dbReference type="PANTHER" id="PTHR43304:SF1">
    <property type="entry name" value="PAC DOMAIN-CONTAINING PROTEIN"/>
    <property type="match status" value="1"/>
</dbReference>
<dbReference type="GO" id="GO:0004673">
    <property type="term" value="F:protein histidine kinase activity"/>
    <property type="evidence" value="ECO:0007669"/>
    <property type="project" value="UniProtKB-EC"/>
</dbReference>
<dbReference type="InterPro" id="IPR000700">
    <property type="entry name" value="PAS-assoc_C"/>
</dbReference>
<dbReference type="PROSITE" id="PS50109">
    <property type="entry name" value="HIS_KIN"/>
    <property type="match status" value="1"/>
</dbReference>
<dbReference type="Pfam" id="PF13426">
    <property type="entry name" value="PAS_9"/>
    <property type="match status" value="3"/>
</dbReference>
<dbReference type="CDD" id="cd16917">
    <property type="entry name" value="HATPase_UhpB-NarQ-NarX-like"/>
    <property type="match status" value="1"/>
</dbReference>
<reference evidence="10 11" key="1">
    <citation type="journal article" date="2016" name="Int. J. Syst. Evol. Microbiol.">
        <title>Polaribacter haliotis sp. nov., isolated from the gut of abalone Haliotis discus hannai.</title>
        <authorList>
            <person name="Kim Y.O."/>
            <person name="Park I.S."/>
            <person name="Park S."/>
            <person name="Nam B.H."/>
            <person name="Park J.M."/>
            <person name="Kim D.G."/>
            <person name="Yoon J.H."/>
        </authorList>
    </citation>
    <scope>NUCLEOTIDE SEQUENCE [LARGE SCALE GENOMIC DNA]</scope>
    <source>
        <strain evidence="10 11">KCTC 52418</strain>
    </source>
</reference>
<feature type="domain" description="PAS" evidence="8">
    <location>
        <begin position="665"/>
        <end position="735"/>
    </location>
</feature>
<dbReference type="CDD" id="cd00130">
    <property type="entry name" value="PAS"/>
    <property type="match status" value="4"/>
</dbReference>
<dbReference type="PANTHER" id="PTHR43304">
    <property type="entry name" value="PHYTOCHROME-LIKE PROTEIN CPH1"/>
    <property type="match status" value="1"/>
</dbReference>
<accession>A0A7L8AJX4</accession>
<dbReference type="Gene3D" id="3.30.565.10">
    <property type="entry name" value="Histidine kinase-like ATPase, C-terminal domain"/>
    <property type="match status" value="1"/>
</dbReference>
<keyword evidence="4" id="KW-0808">Transferase</keyword>
<dbReference type="SUPFAM" id="SSF55874">
    <property type="entry name" value="ATPase domain of HSP90 chaperone/DNA topoisomerase II/histidine kinase"/>
    <property type="match status" value="1"/>
</dbReference>
<gene>
    <name evidence="10" type="ORF">H9I45_07620</name>
</gene>
<keyword evidence="5" id="KW-0418">Kinase</keyword>
<feature type="domain" description="PAS" evidence="8">
    <location>
        <begin position="7"/>
        <end position="55"/>
    </location>
</feature>
<sequence>MLHSKEKENKFQTLFETMNLGVSYQDHKGKIINVNPAALKILGLTLNQMEGKTSIDPSWKCIHEDGSDFPGETHPSMIALKTGIPVLNKIMGVFNITKKKYCWIKIDAIPQFKEGEKKPFQVYTTFDDITIIKETEIQLKENERRYIGAQKMGKVGNWEYNIKTGLLWGSNETLRIFGLNPEKNNFSLDYIEKNIPKLNFVRQAMINLIEKGEKYDIQYEINVQKKIKIVHSKAKIIYNINGEIFKIAGVIQDISKKYKNKLELKESEDKFFKVFKNSSNSIILSRLSNFEIININKATFKVTGYTTKELKGLKMFEIGIWKSKKDYKKYVKQILKKGRVKGFETTFLKKSGESRIWKISGEVIQIKKEKFTLTIIEDVTEIRNAEIELNKQRNFTSAMTENQPAGIVACNAKGKLVLFNKAAKEWHGIDVMTFPKERWAENYGLYKSDGKTLLKADEIPILQSFLGKKIVNFEMVIKAKNQKPRYVICNSAPFYDSLGNKLGALAVMNDITHQKSIEESLKKSQEEIKKALLELERSEFLLNESGRIAKVGAWEFNIITQKLRWSNQVFKIHKIPIGEVPPIEEAINYYIDGSAEILEKAINNSIKNNKKYDLELRFQNALKEKLWVNAIGYPILNKKNEVIGIRGVIQDITENKLIREKIEKTQEMHSLLANNTNDLICLQEPDSTFKYISPSIKNLLGYEQSEFIGKQVFSIVHKDDVLPLRKVMKDKIFNNNSAEAYPFRALHKNGHFVWLEFLSSPVHKDGEINYFVTSARDITQWVLAKEEIQEYQTSLQKLTTEITMVEEKQKKQIASNIHDHLSQSLVISKMKILELKENPNLTVIDEDLKFIEAHISDALENSRKITYELSPTILYQLGVIEAINWLIEDLQAKYKIKFKFSTNLTNINLSELNSIILYRSIQEILTNAIKYANASLVKIEIKKTNKGVDLFIIDNGIGFDTSILNNFKNQSGSGFGLFTVTERIKTIQGQFSITSKINSGTNIKIFIPLLK</sequence>